<dbReference type="PANTHER" id="PTHR13924:SF11">
    <property type="entry name" value="TRANSFORMING ACIDIC COILED-COIL-CONTAINING PROTEIN 2"/>
    <property type="match status" value="1"/>
</dbReference>
<feature type="compositionally biased region" description="Polar residues" evidence="8">
    <location>
        <begin position="930"/>
        <end position="941"/>
    </location>
</feature>
<evidence type="ECO:0000256" key="7">
    <source>
        <dbReference type="SAM" id="Coils"/>
    </source>
</evidence>
<dbReference type="GO" id="GO:0005737">
    <property type="term" value="C:cytoplasm"/>
    <property type="evidence" value="ECO:0007669"/>
    <property type="project" value="TreeGrafter"/>
</dbReference>
<evidence type="ECO:0000313" key="10">
    <source>
        <dbReference type="EMBL" id="CAL1578204.1"/>
    </source>
</evidence>
<evidence type="ECO:0000256" key="8">
    <source>
        <dbReference type="SAM" id="MobiDB-lite"/>
    </source>
</evidence>
<evidence type="ECO:0000259" key="9">
    <source>
        <dbReference type="Pfam" id="PF05010"/>
    </source>
</evidence>
<feature type="compositionally biased region" description="Polar residues" evidence="8">
    <location>
        <begin position="460"/>
        <end position="482"/>
    </location>
</feature>
<feature type="compositionally biased region" description="Basic residues" evidence="8">
    <location>
        <begin position="555"/>
        <end position="571"/>
    </location>
</feature>
<keyword evidence="6" id="KW-0206">Cytoskeleton</keyword>
<feature type="compositionally biased region" description="Pro residues" evidence="8">
    <location>
        <begin position="402"/>
        <end position="420"/>
    </location>
</feature>
<feature type="region of interest" description="Disordered" evidence="8">
    <location>
        <begin position="1169"/>
        <end position="1189"/>
    </location>
</feature>
<feature type="region of interest" description="Disordered" evidence="8">
    <location>
        <begin position="1033"/>
        <end position="1123"/>
    </location>
</feature>
<evidence type="ECO:0000313" key="11">
    <source>
        <dbReference type="Proteomes" id="UP001497482"/>
    </source>
</evidence>
<dbReference type="Proteomes" id="UP001497482">
    <property type="component" value="Chromosome 13"/>
</dbReference>
<gene>
    <name evidence="10" type="ORF">KC01_LOCUS9389</name>
</gene>
<dbReference type="GO" id="GO:0021987">
    <property type="term" value="P:cerebral cortex development"/>
    <property type="evidence" value="ECO:0007669"/>
    <property type="project" value="TreeGrafter"/>
</dbReference>
<organism evidence="10 11">
    <name type="scientific">Knipowitschia caucasica</name>
    <name type="common">Caucasian dwarf goby</name>
    <name type="synonym">Pomatoschistus caucasicus</name>
    <dbReference type="NCBI Taxonomy" id="637954"/>
    <lineage>
        <taxon>Eukaryota</taxon>
        <taxon>Metazoa</taxon>
        <taxon>Chordata</taxon>
        <taxon>Craniata</taxon>
        <taxon>Vertebrata</taxon>
        <taxon>Euteleostomi</taxon>
        <taxon>Actinopterygii</taxon>
        <taxon>Neopterygii</taxon>
        <taxon>Teleostei</taxon>
        <taxon>Neoteleostei</taxon>
        <taxon>Acanthomorphata</taxon>
        <taxon>Gobiaria</taxon>
        <taxon>Gobiiformes</taxon>
        <taxon>Gobioidei</taxon>
        <taxon>Gobiidae</taxon>
        <taxon>Gobiinae</taxon>
        <taxon>Knipowitschia</taxon>
    </lineage>
</organism>
<feature type="compositionally biased region" description="Basic and acidic residues" evidence="8">
    <location>
        <begin position="306"/>
        <end position="319"/>
    </location>
</feature>
<dbReference type="PANTHER" id="PTHR13924">
    <property type="entry name" value="TRANSFORMING ACIDIC COILED-COIL CONTAINING PROTEIN 1/2"/>
    <property type="match status" value="1"/>
</dbReference>
<feature type="compositionally biased region" description="Basic and acidic residues" evidence="8">
    <location>
        <begin position="942"/>
        <end position="953"/>
    </location>
</feature>
<keyword evidence="5 7" id="KW-0175">Coiled coil</keyword>
<keyword evidence="3" id="KW-0963">Cytoplasm</keyword>
<proteinExistence type="inferred from homology"/>
<comment type="subcellular location">
    <subcellularLocation>
        <location evidence="1">Cytoplasm</location>
        <location evidence="1">Cytoskeleton</location>
    </subcellularLocation>
</comment>
<feature type="compositionally biased region" description="Low complexity" evidence="8">
    <location>
        <begin position="654"/>
        <end position="664"/>
    </location>
</feature>
<evidence type="ECO:0000256" key="1">
    <source>
        <dbReference type="ARBA" id="ARBA00004245"/>
    </source>
</evidence>
<dbReference type="GO" id="GO:0007052">
    <property type="term" value="P:mitotic spindle organization"/>
    <property type="evidence" value="ECO:0007669"/>
    <property type="project" value="InterPro"/>
</dbReference>
<evidence type="ECO:0000256" key="2">
    <source>
        <dbReference type="ARBA" id="ARBA00009423"/>
    </source>
</evidence>
<dbReference type="InterPro" id="IPR039915">
    <property type="entry name" value="TACC"/>
</dbReference>
<feature type="compositionally biased region" description="Basic and acidic residues" evidence="8">
    <location>
        <begin position="274"/>
        <end position="287"/>
    </location>
</feature>
<feature type="compositionally biased region" description="Basic residues" evidence="8">
    <location>
        <begin position="767"/>
        <end position="785"/>
    </location>
</feature>
<evidence type="ECO:0000256" key="5">
    <source>
        <dbReference type="ARBA" id="ARBA00023054"/>
    </source>
</evidence>
<dbReference type="InterPro" id="IPR007707">
    <property type="entry name" value="TACC_C"/>
</dbReference>
<sequence length="1433" mass="156871">MKTARPRLCQKRALQRVLFPAQENHSLEAEARFDSSKRDNKPLVRGASSSQQSLSLSQSLLPDIPVQCGVEARGSPGDPLSDREELEFPHDLLPSLDFSSELNIWESSLGKQNRAGQTQRPCEQVTPLLVGLQHHMEAVDTRPDHSAPEFLTDASTAAAPNPPIHTATPSSEIDRELQDAFQECEEQMASLENKAPADVYQADTMNWITALREAAMQSEQESTVETARPLPSLDSPLQDFHTPTEDTSGPKSQEKTPPAPAEKDKSQILPLEKSVVEVEPIKKEETLKALVSKEPLLPIEQVTAEDLPKVDIPKVKSEEVQIQPDPVVEATTARTEQKPEGSLEKHLDSQSLKRPVGPAELQNSGPFQISASSPAPAPARAPPACADFPTPPPTLPKTHSPEAPPASPQSSPPPPDPEPIPECTAPSAAPHHPNLRSSDSDGAFETPESTTPVKALSPAETPNQQPGTGEQVRDSSINNSVSDLPFERSCNSPSFDEDRPIAASGSYNLDSNLTRSLSLQAGELDHPDGHFGSPGFRPHSESFSVGSGSAPGTLHRPKKIVRGGSLKKKPILRQNSNPESAKSASSSSTPEILKRAKPRTASPLQPQEEGETISATPSPGGTLRRTRKNRVVTPPPFAEEAGAALPLCKEEPPVSKSPNPNEESPIPPSGAYKWDPDNIENINPFKTGGSKIANSPVLGRKDICSVEPIPSESPSVDPLPDTDLSKEPISNPDEQAILPNRQGVRLEFDYSEESGEAAQQATPPPKKLGKKPGAKMPLRRPKLGLKKATPTHPEKLDNNLSTNGNDEEIPVPKVSYNFDEKWDDPNFNPFTSKKGIGNSPKLSRPSHSFDPNNFDDSIDSSNKIINSPPKASASFELSENDNDVENDNDNIGELQDQNQNKPAKKKKTPIKSNTFRVKRSPKKSPVSELAQDSTEEPTSNHAQDDHATDEEKLASSSGHKWSALQGVDADLKSEKQDFPQPCDLTSFVNESNLPRETTGAEYEIEYMEKIGTSSPPLSVKKPSLYLKLDSVSDSLNTTHGSEPNSPCTGSFEEMEAQISADMKTPALSSRPGPEGCAGDKGRKRESEADVRSIEREEQPVGLAPGPAPVPAPAPLEQLSECGDPLPYLEPDLAETNPTAFAQKLQEELVLAALRIEALQVAKNISQCPSLSTVTPQSCPKKPSTRRWNINGSPLIKRKETAPNDGSVSKNSLYTRTTSSYIEGESPHLPSDMDHSLGIAREEIVAKEKEVLEWQKKYEESRGEVVEMRRIVAEYEKTIAQMIEDDQKEKSLSHHTIQQLILEKDQALADLNSVEKSLADLFRRYEKMKDVLEGFRKNEEVLKKCAQEYLSRVRKEEQRYQALKIHAEEKLDKANAEIAQVRVKSKQEQAAYQATLRKEQMKVDSLERTLEQKNKEIEELTKICDELIAKMGKS</sequence>
<dbReference type="GO" id="GO:0005856">
    <property type="term" value="C:cytoskeleton"/>
    <property type="evidence" value="ECO:0007669"/>
    <property type="project" value="UniProtKB-SubCell"/>
</dbReference>
<evidence type="ECO:0000256" key="4">
    <source>
        <dbReference type="ARBA" id="ARBA00022553"/>
    </source>
</evidence>
<feature type="compositionally biased region" description="Basic and acidic residues" evidence="8">
    <location>
        <begin position="335"/>
        <end position="348"/>
    </location>
</feature>
<feature type="domain" description="Transforming acidic coiled-coil-containing protein C-terminal" evidence="9">
    <location>
        <begin position="1230"/>
        <end position="1427"/>
    </location>
</feature>
<feature type="compositionally biased region" description="Low complexity" evidence="8">
    <location>
        <begin position="848"/>
        <end position="869"/>
    </location>
</feature>
<comment type="similarity">
    <text evidence="2">Belongs to the TACC family.</text>
</comment>
<feature type="compositionally biased region" description="Basic and acidic residues" evidence="8">
    <location>
        <begin position="1077"/>
        <end position="1098"/>
    </location>
</feature>
<dbReference type="Pfam" id="PF05010">
    <property type="entry name" value="TACC_C"/>
    <property type="match status" value="1"/>
</dbReference>
<keyword evidence="4" id="KW-0597">Phosphoprotein</keyword>
<dbReference type="FunFam" id="1.20.5.1700:FF:000001">
    <property type="entry name" value="Transforming acidic coiled-coil-containing protein 1 isoform 2"/>
    <property type="match status" value="1"/>
</dbReference>
<feature type="compositionally biased region" description="Acidic residues" evidence="8">
    <location>
        <begin position="878"/>
        <end position="890"/>
    </location>
</feature>
<feature type="compositionally biased region" description="Basic and acidic residues" evidence="8">
    <location>
        <begin position="28"/>
        <end position="42"/>
    </location>
</feature>
<accession>A0AAV2JKN8</accession>
<dbReference type="EMBL" id="OZ035835">
    <property type="protein sequence ID" value="CAL1578204.1"/>
    <property type="molecule type" value="Genomic_DNA"/>
</dbReference>
<dbReference type="GO" id="GO:0007097">
    <property type="term" value="P:nuclear migration"/>
    <property type="evidence" value="ECO:0007669"/>
    <property type="project" value="TreeGrafter"/>
</dbReference>
<evidence type="ECO:0000256" key="6">
    <source>
        <dbReference type="ARBA" id="ARBA00023212"/>
    </source>
</evidence>
<feature type="region of interest" description="Disordered" evidence="8">
    <location>
        <begin position="216"/>
        <end position="991"/>
    </location>
</feature>
<feature type="compositionally biased region" description="Polar residues" evidence="8">
    <location>
        <begin position="1033"/>
        <end position="1048"/>
    </location>
</feature>
<name>A0AAV2JKN8_KNICA</name>
<feature type="coiled-coil region" evidence="7">
    <location>
        <begin position="1264"/>
        <end position="1429"/>
    </location>
</feature>
<feature type="compositionally biased region" description="Low complexity" evidence="8">
    <location>
        <begin position="705"/>
        <end position="718"/>
    </location>
</feature>
<reference evidence="10 11" key="1">
    <citation type="submission" date="2024-04" db="EMBL/GenBank/DDBJ databases">
        <authorList>
            <person name="Waldvogel A.-M."/>
            <person name="Schoenle A."/>
        </authorList>
    </citation>
    <scope>NUCLEOTIDE SEQUENCE [LARGE SCALE GENOMIC DNA]</scope>
</reference>
<feature type="region of interest" description="Disordered" evidence="8">
    <location>
        <begin position="28"/>
        <end position="56"/>
    </location>
</feature>
<feature type="compositionally biased region" description="Polar residues" evidence="8">
    <location>
        <begin position="505"/>
        <end position="519"/>
    </location>
</feature>
<feature type="compositionally biased region" description="Low complexity" evidence="8">
    <location>
        <begin position="575"/>
        <end position="591"/>
    </location>
</feature>
<evidence type="ECO:0000256" key="3">
    <source>
        <dbReference type="ARBA" id="ARBA00022490"/>
    </source>
</evidence>
<protein>
    <recommendedName>
        <fullName evidence="9">Transforming acidic coiled-coil-containing protein C-terminal domain-containing protein</fullName>
    </recommendedName>
</protein>
<keyword evidence="11" id="KW-1185">Reference proteome</keyword>
<dbReference type="Gene3D" id="1.20.5.1700">
    <property type="match status" value="1"/>
</dbReference>